<proteinExistence type="predicted"/>
<evidence type="ECO:0000256" key="1">
    <source>
        <dbReference type="SAM" id="MobiDB-lite"/>
    </source>
</evidence>
<accession>A0ABD0LTP0</accession>
<evidence type="ECO:0000313" key="3">
    <source>
        <dbReference type="Proteomes" id="UP001519460"/>
    </source>
</evidence>
<gene>
    <name evidence="2" type="ORF">BaRGS_00006327</name>
</gene>
<name>A0ABD0LTP0_9CAEN</name>
<dbReference type="EMBL" id="JACVVK020000026">
    <property type="protein sequence ID" value="KAK7502374.1"/>
    <property type="molecule type" value="Genomic_DNA"/>
</dbReference>
<sequence>MSTHPHTPTLPTGPLQFSLQSRPPPPACPAVVCIPKHVGGGLLLSRSPFCIRIRLRRLFLCLLATEEPSQPARRHPHLAGLDVGQRYGCRARTVLRKTVAMSAGRCLHSQKGNGVNFHNNFRRCRQLYPRLTSPSSLLFSVGR</sequence>
<protein>
    <submittedName>
        <fullName evidence="2">Uncharacterized protein</fullName>
    </submittedName>
</protein>
<dbReference type="Proteomes" id="UP001519460">
    <property type="component" value="Unassembled WGS sequence"/>
</dbReference>
<comment type="caution">
    <text evidence="2">The sequence shown here is derived from an EMBL/GenBank/DDBJ whole genome shotgun (WGS) entry which is preliminary data.</text>
</comment>
<keyword evidence="3" id="KW-1185">Reference proteome</keyword>
<organism evidence="2 3">
    <name type="scientific">Batillaria attramentaria</name>
    <dbReference type="NCBI Taxonomy" id="370345"/>
    <lineage>
        <taxon>Eukaryota</taxon>
        <taxon>Metazoa</taxon>
        <taxon>Spiralia</taxon>
        <taxon>Lophotrochozoa</taxon>
        <taxon>Mollusca</taxon>
        <taxon>Gastropoda</taxon>
        <taxon>Caenogastropoda</taxon>
        <taxon>Sorbeoconcha</taxon>
        <taxon>Cerithioidea</taxon>
        <taxon>Batillariidae</taxon>
        <taxon>Batillaria</taxon>
    </lineage>
</organism>
<evidence type="ECO:0000313" key="2">
    <source>
        <dbReference type="EMBL" id="KAK7502374.1"/>
    </source>
</evidence>
<feature type="compositionally biased region" description="Low complexity" evidence="1">
    <location>
        <begin position="1"/>
        <end position="15"/>
    </location>
</feature>
<reference evidence="2 3" key="1">
    <citation type="journal article" date="2023" name="Sci. Data">
        <title>Genome assembly of the Korean intertidal mud-creeper Batillaria attramentaria.</title>
        <authorList>
            <person name="Patra A.K."/>
            <person name="Ho P.T."/>
            <person name="Jun S."/>
            <person name="Lee S.J."/>
            <person name="Kim Y."/>
            <person name="Won Y.J."/>
        </authorList>
    </citation>
    <scope>NUCLEOTIDE SEQUENCE [LARGE SCALE GENOMIC DNA]</scope>
    <source>
        <strain evidence="2">Wonlab-2016</strain>
    </source>
</reference>
<feature type="region of interest" description="Disordered" evidence="1">
    <location>
        <begin position="1"/>
        <end position="21"/>
    </location>
</feature>
<dbReference type="AlphaFoldDB" id="A0ABD0LTP0"/>